<evidence type="ECO:0000313" key="3">
    <source>
        <dbReference type="Proteomes" id="UP000720189"/>
    </source>
</evidence>
<dbReference type="GeneID" id="70231527"/>
<proteinExistence type="predicted"/>
<reference evidence="2" key="1">
    <citation type="journal article" date="2021" name="Nat. Commun.">
        <title>Genetic determinants of endophytism in the Arabidopsis root mycobiome.</title>
        <authorList>
            <person name="Mesny F."/>
            <person name="Miyauchi S."/>
            <person name="Thiergart T."/>
            <person name="Pickel B."/>
            <person name="Atanasova L."/>
            <person name="Karlsson M."/>
            <person name="Huettel B."/>
            <person name="Barry K.W."/>
            <person name="Haridas S."/>
            <person name="Chen C."/>
            <person name="Bauer D."/>
            <person name="Andreopoulos W."/>
            <person name="Pangilinan J."/>
            <person name="LaButti K."/>
            <person name="Riley R."/>
            <person name="Lipzen A."/>
            <person name="Clum A."/>
            <person name="Drula E."/>
            <person name="Henrissat B."/>
            <person name="Kohler A."/>
            <person name="Grigoriev I.V."/>
            <person name="Martin F.M."/>
            <person name="Hacquard S."/>
        </authorList>
    </citation>
    <scope>NUCLEOTIDE SEQUENCE</scope>
    <source>
        <strain evidence="2">MPI-CAGE-AT-0023</strain>
    </source>
</reference>
<dbReference type="RefSeq" id="XP_046042048.1">
    <property type="nucleotide sequence ID" value="XM_046201573.1"/>
</dbReference>
<gene>
    <name evidence="2" type="ORF">BKA55DRAFT_743935</name>
</gene>
<feature type="compositionally biased region" description="Basic and acidic residues" evidence="1">
    <location>
        <begin position="34"/>
        <end position="43"/>
    </location>
</feature>
<dbReference type="Proteomes" id="UP000720189">
    <property type="component" value="Unassembled WGS sequence"/>
</dbReference>
<accession>A0A9P9FWR6</accession>
<dbReference type="AlphaFoldDB" id="A0A9P9FWR6"/>
<feature type="region of interest" description="Disordered" evidence="1">
    <location>
        <begin position="32"/>
        <end position="53"/>
    </location>
</feature>
<evidence type="ECO:0000313" key="2">
    <source>
        <dbReference type="EMBL" id="KAH7220444.1"/>
    </source>
</evidence>
<comment type="caution">
    <text evidence="2">The sequence shown here is derived from an EMBL/GenBank/DDBJ whole genome shotgun (WGS) entry which is preliminary data.</text>
</comment>
<keyword evidence="3" id="KW-1185">Reference proteome</keyword>
<sequence length="248" mass="28430">MERGPEGANAGKIWSNIGFRRTIHVNSVPLVDNHNGHATESHPDNNAVPPPPINKRYARASENLIKVLTEMCNKDLAEAERNLAHYNQLHVSAEAKRKATLKKYRQAKKARTKRRETLCNLEDNEEGLKRSFREMKDLFGDDRRPDFLYEEEITGLSGLQDMKTVAQFALQEANQAVENIKEDYSALHKQQDILHHKLAECKKEKCRQDSVLEACKSIISLLETGVEKIAEWCCKLRLLWGSKFYTSQ</sequence>
<protein>
    <submittedName>
        <fullName evidence="2">Uncharacterized protein</fullName>
    </submittedName>
</protein>
<evidence type="ECO:0000256" key="1">
    <source>
        <dbReference type="SAM" id="MobiDB-lite"/>
    </source>
</evidence>
<name>A0A9P9FWR6_FUSRE</name>
<organism evidence="2 3">
    <name type="scientific">Fusarium redolens</name>
    <dbReference type="NCBI Taxonomy" id="48865"/>
    <lineage>
        <taxon>Eukaryota</taxon>
        <taxon>Fungi</taxon>
        <taxon>Dikarya</taxon>
        <taxon>Ascomycota</taxon>
        <taxon>Pezizomycotina</taxon>
        <taxon>Sordariomycetes</taxon>
        <taxon>Hypocreomycetidae</taxon>
        <taxon>Hypocreales</taxon>
        <taxon>Nectriaceae</taxon>
        <taxon>Fusarium</taxon>
        <taxon>Fusarium redolens species complex</taxon>
    </lineage>
</organism>
<dbReference type="EMBL" id="JAGMUX010000028">
    <property type="protein sequence ID" value="KAH7220444.1"/>
    <property type="molecule type" value="Genomic_DNA"/>
</dbReference>